<gene>
    <name evidence="2" type="ORF">PCO31111_02132</name>
</gene>
<keyword evidence="1" id="KW-0472">Membrane</keyword>
<feature type="transmembrane region" description="Helical" evidence="1">
    <location>
        <begin position="12"/>
        <end position="33"/>
    </location>
</feature>
<accession>A0A5E4UP57</accession>
<keyword evidence="1" id="KW-1133">Transmembrane helix</keyword>
<sequence>MVPLLVSEPLLPLIAMPSFCPPVVVITPVGVFTRVLPLPVPSMAALRPVAVEPVRMTVPALVIVLEVSTERVAVLGSVRVSETLLLPVTFTLTLALPVCAVTLVSLPVHGTLP</sequence>
<keyword evidence="3" id="KW-1185">Reference proteome</keyword>
<dbReference type="EMBL" id="CABPSE010000006">
    <property type="protein sequence ID" value="VVE00665.1"/>
    <property type="molecule type" value="Genomic_DNA"/>
</dbReference>
<dbReference type="AlphaFoldDB" id="A0A5E4UP57"/>
<protein>
    <submittedName>
        <fullName evidence="2">Uncharacterized protein</fullName>
    </submittedName>
</protein>
<evidence type="ECO:0000313" key="3">
    <source>
        <dbReference type="Proteomes" id="UP000383971"/>
    </source>
</evidence>
<evidence type="ECO:0000256" key="1">
    <source>
        <dbReference type="SAM" id="Phobius"/>
    </source>
</evidence>
<reference evidence="2 3" key="1">
    <citation type="submission" date="2019-08" db="EMBL/GenBank/DDBJ databases">
        <authorList>
            <person name="Peeters C."/>
        </authorList>
    </citation>
    <scope>NUCLEOTIDE SEQUENCE [LARGE SCALE GENOMIC DNA]</scope>
    <source>
        <strain evidence="2 3">LMG 31111</strain>
    </source>
</reference>
<proteinExistence type="predicted"/>
<keyword evidence="1" id="KW-0812">Transmembrane</keyword>
<evidence type="ECO:0000313" key="2">
    <source>
        <dbReference type="EMBL" id="VVE00665.1"/>
    </source>
</evidence>
<name>A0A5E4UP57_9BURK</name>
<dbReference type="RefSeq" id="WP_150584871.1">
    <property type="nucleotide sequence ID" value="NZ_CABPSE010000006.1"/>
</dbReference>
<organism evidence="2 3">
    <name type="scientific">Pandoraea communis</name>
    <dbReference type="NCBI Taxonomy" id="2508297"/>
    <lineage>
        <taxon>Bacteria</taxon>
        <taxon>Pseudomonadati</taxon>
        <taxon>Pseudomonadota</taxon>
        <taxon>Betaproteobacteria</taxon>
        <taxon>Burkholderiales</taxon>
        <taxon>Burkholderiaceae</taxon>
        <taxon>Pandoraea</taxon>
    </lineage>
</organism>
<dbReference type="Proteomes" id="UP000383971">
    <property type="component" value="Unassembled WGS sequence"/>
</dbReference>
<feature type="transmembrane region" description="Helical" evidence="1">
    <location>
        <begin position="84"/>
        <end position="106"/>
    </location>
</feature>